<accession>A0A0M4TYR8</accession>
<evidence type="ECO:0000256" key="1">
    <source>
        <dbReference type="SAM" id="Phobius"/>
    </source>
</evidence>
<proteinExistence type="predicted"/>
<dbReference type="AlphaFoldDB" id="A0A0M4TYR8"/>
<feature type="transmembrane region" description="Helical" evidence="1">
    <location>
        <begin position="225"/>
        <end position="250"/>
    </location>
</feature>
<feature type="transmembrane region" description="Helical" evidence="1">
    <location>
        <begin position="331"/>
        <end position="350"/>
    </location>
</feature>
<keyword evidence="3" id="KW-1185">Reference proteome</keyword>
<keyword evidence="1" id="KW-0472">Membrane</keyword>
<dbReference type="EMBL" id="CP012036">
    <property type="protein sequence ID" value="ALF56131.1"/>
    <property type="molecule type" value="Genomic_DNA"/>
</dbReference>
<reference evidence="3" key="1">
    <citation type="submission" date="2015-07" db="EMBL/GenBank/DDBJ databases">
        <title>Genome Of Nitrogen-Fixing Cyanobacterium Nostoc piscinale CENA21 From Solimoes/Amazon River Floodplain Sediments And Comparative Genomics To Uncover Biosynthetic Natural Products Potential.</title>
        <authorList>
            <person name="Leao T.F."/>
            <person name="Leao P.N."/>
            <person name="Guimaraes P.I."/>
            <person name="de Melo A.G.C."/>
            <person name="Ramos R.T.J."/>
            <person name="Silva A."/>
            <person name="Fiore M.F."/>
            <person name="Schneider M.P.C."/>
        </authorList>
    </citation>
    <scope>NUCLEOTIDE SEQUENCE [LARGE SCALE GENOMIC DNA]</scope>
    <source>
        <strain evidence="3">CENA21</strain>
    </source>
</reference>
<evidence type="ECO:0000313" key="3">
    <source>
        <dbReference type="Proteomes" id="UP000062645"/>
    </source>
</evidence>
<dbReference type="OrthoDB" id="458286at2"/>
<evidence type="ECO:0000313" key="2">
    <source>
        <dbReference type="EMBL" id="ALF56131.1"/>
    </source>
</evidence>
<feature type="transmembrane region" description="Helical" evidence="1">
    <location>
        <begin position="593"/>
        <end position="613"/>
    </location>
</feature>
<gene>
    <name evidence="2" type="ORF">ACX27_30035</name>
</gene>
<feature type="transmembrane region" description="Helical" evidence="1">
    <location>
        <begin position="519"/>
        <end position="537"/>
    </location>
</feature>
<dbReference type="STRING" id="224013.ACX27_30035"/>
<feature type="transmembrane region" description="Helical" evidence="1">
    <location>
        <begin position="549"/>
        <end position="573"/>
    </location>
</feature>
<protein>
    <recommendedName>
        <fullName evidence="4">ABC transporter permease</fullName>
    </recommendedName>
</protein>
<keyword evidence="1" id="KW-0812">Transmembrane</keyword>
<feature type="transmembrane region" description="Helical" evidence="1">
    <location>
        <begin position="27"/>
        <end position="48"/>
    </location>
</feature>
<feature type="transmembrane region" description="Helical" evidence="1">
    <location>
        <begin position="416"/>
        <end position="434"/>
    </location>
</feature>
<dbReference type="KEGG" id="npz:ACX27_30035"/>
<dbReference type="PATRIC" id="fig|224013.5.peg.7167"/>
<reference evidence="2 3" key="2">
    <citation type="journal article" date="2016" name="Genome Announc.">
        <title>Draft Genome Sequence of the N2-Fixing Cyanobacterium Nostoc piscinale CENA21, Isolated from the Brazilian Amazon Floodplain.</title>
        <authorList>
            <person name="Leao T."/>
            <person name="Guimaraes P.I."/>
            <person name="de Melo A.G."/>
            <person name="Ramos R.T."/>
            <person name="Leao P.N."/>
            <person name="Silva A."/>
            <person name="Fiore M.F."/>
            <person name="Schneider M.P."/>
        </authorList>
    </citation>
    <scope>NUCLEOTIDE SEQUENCE [LARGE SCALE GENOMIC DNA]</scope>
    <source>
        <strain evidence="2 3">CENA21</strain>
    </source>
</reference>
<feature type="transmembrane region" description="Helical" evidence="1">
    <location>
        <begin position="144"/>
        <end position="166"/>
    </location>
</feature>
<dbReference type="Proteomes" id="UP000062645">
    <property type="component" value="Chromosome"/>
</dbReference>
<dbReference type="RefSeq" id="WP_062297938.1">
    <property type="nucleotide sequence ID" value="NZ_CP012036.1"/>
</dbReference>
<keyword evidence="1" id="KW-1133">Transmembrane helix</keyword>
<evidence type="ECO:0008006" key="4">
    <source>
        <dbReference type="Google" id="ProtNLM"/>
    </source>
</evidence>
<feature type="transmembrane region" description="Helical" evidence="1">
    <location>
        <begin position="371"/>
        <end position="389"/>
    </location>
</feature>
<feature type="transmembrane region" description="Helical" evidence="1">
    <location>
        <begin position="262"/>
        <end position="280"/>
    </location>
</feature>
<organism evidence="2 3">
    <name type="scientific">Nostoc piscinale CENA21</name>
    <dbReference type="NCBI Taxonomy" id="224013"/>
    <lineage>
        <taxon>Bacteria</taxon>
        <taxon>Bacillati</taxon>
        <taxon>Cyanobacteriota</taxon>
        <taxon>Cyanophyceae</taxon>
        <taxon>Nostocales</taxon>
        <taxon>Nostocaceae</taxon>
        <taxon>Nostoc</taxon>
    </lineage>
</organism>
<name>A0A0M4TYR8_9NOSO</name>
<feature type="transmembrane region" description="Helical" evidence="1">
    <location>
        <begin position="196"/>
        <end position="219"/>
    </location>
</feature>
<feature type="transmembrane region" description="Helical" evidence="1">
    <location>
        <begin position="475"/>
        <end position="499"/>
    </location>
</feature>
<sequence>MYLNLLDKIGDWNPQLLREIKGRLKGFNLIFAFAISLIAQLGLALYHLGQYPHNKYAMNGSYCNLSKGYQKQIESVYKLIDNTQRQINFYNSKQNYDLTKLQDFKAQLKSLEAQQQQLNNYLYQQPCPVAEINFQMWWRDHWEYIFITLCIVFIYILLVAGTYLLVNNLAQEEKRGTLNFIRLSPQPETSILTGKILGVPIVIYLVILLAIPLHIWSGISARVNISYIFSFYIVLATSCFFFYSATLLFGLMSNRFSGFQPWLASGAVLIFLLNTMQFAFNSEGLHTTAAWLRLLSPFDMLKYMFPNLLNRSNPSLLAETQFFYIPLGKNIFTFTGLHLLNYGVGCYWIWQALGRRFRNPNATLLSKAQSYLLVAGSQVIFWGFTLQYTKNYCPAYRQYKPINCYYDLNYQIGQNFFWIVFFNFVILTCLFMILSPHRQQVQDWARYRHQQTSSSDTFSQKSVWRDLIWHDKSPVIVSVGLSLIIITLPLLVWIILAPALNIHHNSAIDWVNKIGRLKAILGVAMFITIAMIYATIVQRILLLKTSKRVFFASMILGALMLTPPSLFGLLYIRPEENAVLWLFSNFPWAALEYSATTTVFMSLLAEFTVLALLNVHLTNQVKLAGESATKALLAGR</sequence>